<accession>A0AAW1UST0</accession>
<name>A0AAW1UST0_9CUCU</name>
<feature type="binding site" evidence="8">
    <location>
        <position position="166"/>
    </location>
    <ligand>
        <name>Zn(2+)</name>
        <dbReference type="ChEBI" id="CHEBI:29105"/>
    </ligand>
</feature>
<comment type="function">
    <text evidence="8">Lyase that catalyzes the C1-decarboxylation of 4-hydroxy-3-methoxy-5-(all-trans-polyprenyl)benzoic acid into 2-methoxy-6-(all-trans-polyprenyl)phenol during ubiquinone biosynthesis.</text>
</comment>
<keyword evidence="7 8" id="KW-0456">Lyase</keyword>
<evidence type="ECO:0000256" key="4">
    <source>
        <dbReference type="ARBA" id="ARBA00022833"/>
    </source>
</evidence>
<evidence type="ECO:0000256" key="1">
    <source>
        <dbReference type="ARBA" id="ARBA00022688"/>
    </source>
</evidence>
<protein>
    <recommendedName>
        <fullName evidence="8">Ubiquinone biosynthesis protein COQ4 homolog, mitochondrial</fullName>
    </recommendedName>
    <alternativeName>
        <fullName evidence="8">4-hydroxy-3-methoxy-5-polyprenylbenzoate decarboxylase</fullName>
        <ecNumber evidence="8">4.1.1.130</ecNumber>
    </alternativeName>
    <alternativeName>
        <fullName evidence="8">Coenzyme Q biosynthesis protein 4 homolog</fullName>
    </alternativeName>
</protein>
<evidence type="ECO:0000256" key="8">
    <source>
        <dbReference type="HAMAP-Rule" id="MF_03111"/>
    </source>
</evidence>
<sequence>MFKLCRLFKLKKKSIRSNIGIRSSYSTATEKDETFEEYFEKHHIPISNFQRLLLSVGSAATAIIDPYRADMVACLGETTGFLALEYMCSQMEKSEEGSQILKEKPRINTNTINLEILRSMPHNTLAKCYLNFLEENKVTPDSRDPVRFVDDVKLAYVLQRYREIHDFAHALLGMNISILGEITIKWFEAVQNRLPMCYLGALMGPFLLNSKERNDLSKYYLPWAIETGMNSAFLMNIYFENRWDQPIDELRKELNINPLILPKSS</sequence>
<keyword evidence="2 8" id="KW-0479">Metal-binding</keyword>
<organism evidence="9 10">
    <name type="scientific">Henosepilachna vigintioctopunctata</name>
    <dbReference type="NCBI Taxonomy" id="420089"/>
    <lineage>
        <taxon>Eukaryota</taxon>
        <taxon>Metazoa</taxon>
        <taxon>Ecdysozoa</taxon>
        <taxon>Arthropoda</taxon>
        <taxon>Hexapoda</taxon>
        <taxon>Insecta</taxon>
        <taxon>Pterygota</taxon>
        <taxon>Neoptera</taxon>
        <taxon>Endopterygota</taxon>
        <taxon>Coleoptera</taxon>
        <taxon>Polyphaga</taxon>
        <taxon>Cucujiformia</taxon>
        <taxon>Coccinelloidea</taxon>
        <taxon>Coccinellidae</taxon>
        <taxon>Epilachninae</taxon>
        <taxon>Epilachnini</taxon>
        <taxon>Henosepilachna</taxon>
    </lineage>
</organism>
<dbReference type="PANTHER" id="PTHR12922">
    <property type="entry name" value="UBIQUINONE BIOSYNTHESIS PROTEIN"/>
    <property type="match status" value="1"/>
</dbReference>
<evidence type="ECO:0000313" key="10">
    <source>
        <dbReference type="Proteomes" id="UP001431783"/>
    </source>
</evidence>
<dbReference type="GO" id="GO:0008270">
    <property type="term" value="F:zinc ion binding"/>
    <property type="evidence" value="ECO:0007669"/>
    <property type="project" value="UniProtKB-UniRule"/>
</dbReference>
<proteinExistence type="inferred from homology"/>
<keyword evidence="5 8" id="KW-0496">Mitochondrion</keyword>
<dbReference type="Pfam" id="PF05019">
    <property type="entry name" value="Coq4"/>
    <property type="match status" value="1"/>
</dbReference>
<dbReference type="PANTHER" id="PTHR12922:SF7">
    <property type="entry name" value="UBIQUINONE BIOSYNTHESIS PROTEIN COQ4 HOMOLOG, MITOCHONDRIAL"/>
    <property type="match status" value="1"/>
</dbReference>
<gene>
    <name evidence="9" type="ORF">WA026_013740</name>
</gene>
<evidence type="ECO:0000256" key="3">
    <source>
        <dbReference type="ARBA" id="ARBA00022792"/>
    </source>
</evidence>
<evidence type="ECO:0000256" key="5">
    <source>
        <dbReference type="ARBA" id="ARBA00023128"/>
    </source>
</evidence>
<evidence type="ECO:0000313" key="9">
    <source>
        <dbReference type="EMBL" id="KAK9885863.1"/>
    </source>
</evidence>
<comment type="catalytic activity">
    <reaction evidence="8">
        <text>a 4-hydroxy-3-methoxy-5-(all-trans-polyprenyl)benzoate + H(+) = a 2-methoxy-6-(all-trans-polyprenyl)phenol + CO2</text>
        <dbReference type="Rhea" id="RHEA:81179"/>
        <dbReference type="Rhea" id="RHEA-COMP:9551"/>
        <dbReference type="Rhea" id="RHEA-COMP:10931"/>
        <dbReference type="ChEBI" id="CHEBI:15378"/>
        <dbReference type="ChEBI" id="CHEBI:16526"/>
        <dbReference type="ChEBI" id="CHEBI:62731"/>
        <dbReference type="ChEBI" id="CHEBI:84443"/>
        <dbReference type="EC" id="4.1.1.130"/>
    </reaction>
</comment>
<comment type="cofactor">
    <cofactor evidence="8">
        <name>Zn(2+)</name>
        <dbReference type="ChEBI" id="CHEBI:29105"/>
    </cofactor>
</comment>
<keyword evidence="6 8" id="KW-0472">Membrane</keyword>
<dbReference type="EMBL" id="JARQZJ010000097">
    <property type="protein sequence ID" value="KAK9885863.1"/>
    <property type="molecule type" value="Genomic_DNA"/>
</dbReference>
<keyword evidence="3 8" id="KW-0999">Mitochondrion inner membrane</keyword>
<keyword evidence="10" id="KW-1185">Reference proteome</keyword>
<dbReference type="AlphaFoldDB" id="A0AAW1UST0"/>
<comment type="caution">
    <text evidence="9">The sequence shown here is derived from an EMBL/GenBank/DDBJ whole genome shotgun (WGS) entry which is preliminary data.</text>
</comment>
<evidence type="ECO:0000256" key="6">
    <source>
        <dbReference type="ARBA" id="ARBA00023136"/>
    </source>
</evidence>
<dbReference type="GO" id="GO:0031314">
    <property type="term" value="C:extrinsic component of mitochondrial inner membrane"/>
    <property type="evidence" value="ECO:0007669"/>
    <property type="project" value="UniProtKB-UniRule"/>
</dbReference>
<comment type="pathway">
    <text evidence="8">Cofactor biosynthesis; ubiquinone biosynthesis.</text>
</comment>
<dbReference type="Proteomes" id="UP001431783">
    <property type="component" value="Unassembled WGS sequence"/>
</dbReference>
<keyword evidence="4 8" id="KW-0862">Zinc</keyword>
<dbReference type="GO" id="GO:0120539">
    <property type="term" value="F:4-hydroxy-3-methoxy-5-polyprenylbenzoate decarboxylase activity"/>
    <property type="evidence" value="ECO:0007669"/>
    <property type="project" value="UniProtKB-EC"/>
</dbReference>
<feature type="binding site" evidence="8">
    <location>
        <position position="165"/>
    </location>
    <ligand>
        <name>Zn(2+)</name>
        <dbReference type="ChEBI" id="CHEBI:29105"/>
    </ligand>
</feature>
<feature type="binding site" evidence="8">
    <location>
        <position position="181"/>
    </location>
    <ligand>
        <name>Zn(2+)</name>
        <dbReference type="ChEBI" id="CHEBI:29105"/>
    </ligand>
</feature>
<dbReference type="InterPro" id="IPR007715">
    <property type="entry name" value="Coq4"/>
</dbReference>
<comment type="similarity">
    <text evidence="8">Belongs to the COQ4 family.</text>
</comment>
<dbReference type="HAMAP" id="MF_03111">
    <property type="entry name" value="Coq4"/>
    <property type="match status" value="1"/>
</dbReference>
<comment type="subcellular location">
    <subcellularLocation>
        <location evidence="8">Mitochondrion inner membrane</location>
        <topology evidence="8">Peripheral membrane protein</topology>
        <orientation evidence="8">Matrix side</orientation>
    </subcellularLocation>
</comment>
<evidence type="ECO:0000256" key="7">
    <source>
        <dbReference type="ARBA" id="ARBA00023239"/>
    </source>
</evidence>
<dbReference type="EC" id="4.1.1.130" evidence="8"/>
<evidence type="ECO:0000256" key="2">
    <source>
        <dbReference type="ARBA" id="ARBA00022723"/>
    </source>
</evidence>
<keyword evidence="1 8" id="KW-0831">Ubiquinone biosynthesis</keyword>
<feature type="binding site" evidence="8">
    <location>
        <position position="169"/>
    </location>
    <ligand>
        <name>Zn(2+)</name>
        <dbReference type="ChEBI" id="CHEBI:29105"/>
    </ligand>
</feature>
<dbReference type="InterPro" id="IPR027540">
    <property type="entry name" value="Coq4_euk"/>
</dbReference>
<reference evidence="9 10" key="1">
    <citation type="submission" date="2023-03" db="EMBL/GenBank/DDBJ databases">
        <title>Genome insight into feeding habits of ladybird beetles.</title>
        <authorList>
            <person name="Li H.-S."/>
            <person name="Huang Y.-H."/>
            <person name="Pang H."/>
        </authorList>
    </citation>
    <scope>NUCLEOTIDE SEQUENCE [LARGE SCALE GENOMIC DNA]</scope>
    <source>
        <strain evidence="9">SYSU_2023b</strain>
        <tissue evidence="9">Whole body</tissue>
    </source>
</reference>
<comment type="subunit">
    <text evidence="8">Component of a multi-subunit COQ enzyme complex.</text>
</comment>